<protein>
    <recommendedName>
        <fullName evidence="5">Transposase domain-containing protein</fullName>
    </recommendedName>
</protein>
<dbReference type="EMBL" id="GEZM01064544">
    <property type="protein sequence ID" value="JAV68726.1"/>
    <property type="molecule type" value="Transcribed_RNA"/>
</dbReference>
<name>A0A1Y1L9W2_PHOPY</name>
<dbReference type="PANTHER" id="PTHR33053">
    <property type="entry name" value="PROTEIN, PUTATIVE-RELATED"/>
    <property type="match status" value="1"/>
</dbReference>
<dbReference type="EMBL" id="VVIM01000936">
    <property type="protein sequence ID" value="KAB0790671.1"/>
    <property type="molecule type" value="Genomic_DNA"/>
</dbReference>
<dbReference type="EMBL" id="GEZM01064545">
    <property type="protein sequence ID" value="JAV68725.1"/>
    <property type="molecule type" value="Transcribed_RNA"/>
</dbReference>
<evidence type="ECO:0000313" key="4">
    <source>
        <dbReference type="Proteomes" id="UP000327044"/>
    </source>
</evidence>
<dbReference type="InParanoid" id="A0A1Y1L9W2"/>
<proteinExistence type="predicted"/>
<evidence type="ECO:0000313" key="1">
    <source>
        <dbReference type="EMBL" id="JAV68725.1"/>
    </source>
</evidence>
<reference evidence="1" key="1">
    <citation type="journal article" date="2016" name="Sci. Rep.">
        <title>Molecular characterization of firefly nuptial gifts: a multi-omics approach sheds light on postcopulatory sexual selection.</title>
        <authorList>
            <person name="Al-Wathiqui N."/>
            <person name="Fallon T.R."/>
            <person name="South A."/>
            <person name="Weng J.K."/>
            <person name="Lewis S.M."/>
        </authorList>
    </citation>
    <scope>NUCLEOTIDE SEQUENCE</scope>
</reference>
<dbReference type="PANTHER" id="PTHR33053:SF24">
    <property type="entry name" value="TRANSPOSASE DOMAIN-CONTAINING PROTEIN"/>
    <property type="match status" value="1"/>
</dbReference>
<sequence length="699" mass="79345">MNIPKRRIKFKTKSFVSKRQLYRRAENDVNEIIGSQNKVSKSEVCQENVPCTSTSTFPNVATEGSNVKSSNQEVLTLSSDEISDDSNVSDISNDCNTFENMDHLSPATTSKENKILNSITSAIRTWAVTNPSVPHTAITSLLHILAPFHPELPLDSRTLLKTPSKFNIRKLENGDLIYLGIQNSLHALLSIHSNNFLDDTINLIFNVDGLPIFKSSNMQLWPILGLIQNFNVKTPFPIAIFCGVSKPKLLNDYLEDFIKELTSLLQNGFNFNSKSFKVSVNCFVCDAPARSYLKCIKSHGGYSSCEKCTVAGTYYKGRVILNDINADLRTDESFRLKLDEDHHLNDSPLLQLNIGLVTSFPIDYMHNVCLGVTRKLLNCWISGIYRVRLPSRSVEILSDKMVHLKNCIPTEINRKPRSLSELARFKATEFRTFLLYLGPVILPGIINISVHEHFLLLHAAIVILCSEKHIRDFGCEAAYELLKNFVQHSEQIYDAEFLIFNVHNLIHLPTDVAIYGALDNFSAFPFENFLGQLKRLIKSPKQPLIQICNRLQELNFLINDGKTSNFVNGKPQIEHFCGPVLSLMLQLRYKQFKKVYFKNYQFSVTSLSNADSYCMIKEKVIQIHNFICYSDGSLVIIGKMFSSYSCLYDYPFSSSSLNIHVVDKLSELQSWPLSNVNGKCIVFPYKDHRFVSMPLLHTL</sequence>
<accession>A0A1Y1L9W2</accession>
<keyword evidence="4" id="KW-1185">Reference proteome</keyword>
<dbReference type="OrthoDB" id="10053513at2759"/>
<organism evidence="1">
    <name type="scientific">Photinus pyralis</name>
    <name type="common">Common eastern firefly</name>
    <name type="synonym">Lampyris pyralis</name>
    <dbReference type="NCBI Taxonomy" id="7054"/>
    <lineage>
        <taxon>Eukaryota</taxon>
        <taxon>Metazoa</taxon>
        <taxon>Ecdysozoa</taxon>
        <taxon>Arthropoda</taxon>
        <taxon>Hexapoda</taxon>
        <taxon>Insecta</taxon>
        <taxon>Pterygota</taxon>
        <taxon>Neoptera</taxon>
        <taxon>Endopterygota</taxon>
        <taxon>Coleoptera</taxon>
        <taxon>Polyphaga</taxon>
        <taxon>Elateriformia</taxon>
        <taxon>Elateroidea</taxon>
        <taxon>Lampyridae</taxon>
        <taxon>Lampyrinae</taxon>
        <taxon>Photinus</taxon>
    </lineage>
</organism>
<reference evidence="2 4" key="2">
    <citation type="journal article" date="2018" name="Elife">
        <title>Firefly genomes illuminate parallel origins of bioluminescence in beetles.</title>
        <authorList>
            <person name="Fallon T.R."/>
            <person name="Lower S.E."/>
            <person name="Chang C.H."/>
            <person name="Bessho-Uehara M."/>
            <person name="Martin G.J."/>
            <person name="Bewick A.J."/>
            <person name="Behringer M."/>
            <person name="Debat H.J."/>
            <person name="Wong I."/>
            <person name="Day J.C."/>
            <person name="Suvorov A."/>
            <person name="Silva C.J."/>
            <person name="Stanger-Hall K.F."/>
            <person name="Hall D.W."/>
            <person name="Schmitz R.J."/>
            <person name="Nelson D.R."/>
            <person name="Lewis S.M."/>
            <person name="Shigenobu S."/>
            <person name="Bybee S.M."/>
            <person name="Larracuente A.M."/>
            <person name="Oba Y."/>
            <person name="Weng J.K."/>
        </authorList>
    </citation>
    <scope>NUCLEOTIDE SEQUENCE [LARGE SCALE GENOMIC DNA]</scope>
    <source>
        <strain evidence="2">1611_PpyrPB1</strain>
        <tissue evidence="2">Whole body</tissue>
    </source>
</reference>
<reference evidence="2" key="3">
    <citation type="submission" date="2019-08" db="EMBL/GenBank/DDBJ databases">
        <authorList>
            <consortium name="Photinus pyralis genome working group"/>
            <person name="Fallon T.R."/>
            <person name="Sander Lower S.E."/>
            <person name="Weng J.-K."/>
        </authorList>
    </citation>
    <scope>NUCLEOTIDE SEQUENCE</scope>
    <source>
        <strain evidence="2">1611_PpyrPB1</strain>
        <tissue evidence="2">Whole body</tissue>
    </source>
</reference>
<dbReference type="AlphaFoldDB" id="A0A1Y1L9W2"/>
<dbReference type="EMBL" id="VVIM01000006">
    <property type="protein sequence ID" value="KAB0798378.1"/>
    <property type="molecule type" value="Genomic_DNA"/>
</dbReference>
<gene>
    <name evidence="3" type="ORF">PPYR_09371</name>
    <name evidence="2" type="ORF">PPYR_14885</name>
</gene>
<dbReference type="Proteomes" id="UP000327044">
    <property type="component" value="Unassembled WGS sequence"/>
</dbReference>
<evidence type="ECO:0000313" key="3">
    <source>
        <dbReference type="EMBL" id="KAB0798378.1"/>
    </source>
</evidence>
<evidence type="ECO:0008006" key="5">
    <source>
        <dbReference type="Google" id="ProtNLM"/>
    </source>
</evidence>
<evidence type="ECO:0000313" key="2">
    <source>
        <dbReference type="EMBL" id="KAB0790671.1"/>
    </source>
</evidence>